<dbReference type="KEGG" id="pnt:G5B91_04605"/>
<evidence type="ECO:0000259" key="2">
    <source>
        <dbReference type="PROSITE" id="PS50006"/>
    </source>
</evidence>
<feature type="region of interest" description="Disordered" evidence="1">
    <location>
        <begin position="363"/>
        <end position="465"/>
    </location>
</feature>
<proteinExistence type="predicted"/>
<name>A0A6G6IR21_PSENT</name>
<evidence type="ECO:0000313" key="4">
    <source>
        <dbReference type="EMBL" id="QIE85585.1"/>
    </source>
</evidence>
<dbReference type="EMBL" id="CP049140">
    <property type="protein sequence ID" value="QIE85585.1"/>
    <property type="molecule type" value="Genomic_DNA"/>
</dbReference>
<feature type="domain" description="FHA" evidence="2">
    <location>
        <begin position="26"/>
        <end position="77"/>
    </location>
</feature>
<dbReference type="InterPro" id="IPR017735">
    <property type="entry name" value="T6SS_FHA"/>
</dbReference>
<gene>
    <name evidence="4" type="primary">tagH</name>
    <name evidence="4" type="ORF">G5B91_04605</name>
    <name evidence="3" type="ORF">I5I61_10875</name>
</gene>
<keyword evidence="6" id="KW-1185">Reference proteome</keyword>
<dbReference type="Gene3D" id="2.60.200.20">
    <property type="match status" value="1"/>
</dbReference>
<dbReference type="AlphaFoldDB" id="A0A6G6IR21"/>
<reference evidence="4 5" key="1">
    <citation type="submission" date="2020-02" db="EMBL/GenBank/DDBJ databases">
        <title>Integrative conjugative elements (ICEs) and plasmids drive adaptation of Pseudomonas nitroreducens strain HBP1 to wastewater environment.</title>
        <authorList>
            <person name="Sentchilo V."/>
            <person name="Carraro N."/>
            <person name="Bertelli C."/>
            <person name="van der Meer J.R."/>
        </authorList>
    </citation>
    <scope>NUCLEOTIDE SEQUENCE [LARGE SCALE GENOMIC DNA]</scope>
    <source>
        <strain evidence="4 5">HBP1</strain>
    </source>
</reference>
<organism evidence="4 5">
    <name type="scientific">Pseudomonas nitroreducens</name>
    <dbReference type="NCBI Taxonomy" id="46680"/>
    <lineage>
        <taxon>Bacteria</taxon>
        <taxon>Pseudomonadati</taxon>
        <taxon>Pseudomonadota</taxon>
        <taxon>Gammaproteobacteria</taxon>
        <taxon>Pseudomonadales</taxon>
        <taxon>Pseudomonadaceae</taxon>
        <taxon>Pseudomonas</taxon>
    </lineage>
</organism>
<dbReference type="RefSeq" id="WP_082032826.1">
    <property type="nucleotide sequence ID" value="NZ_CP049140.1"/>
</dbReference>
<dbReference type="PROSITE" id="PS50006">
    <property type="entry name" value="FHA_DOMAIN"/>
    <property type="match status" value="1"/>
</dbReference>
<dbReference type="InterPro" id="IPR008984">
    <property type="entry name" value="SMAD_FHA_dom_sf"/>
</dbReference>
<feature type="compositionally biased region" description="Polar residues" evidence="1">
    <location>
        <begin position="118"/>
        <end position="132"/>
    </location>
</feature>
<evidence type="ECO:0000256" key="1">
    <source>
        <dbReference type="SAM" id="MobiDB-lite"/>
    </source>
</evidence>
<dbReference type="InterPro" id="IPR046883">
    <property type="entry name" value="T6SS_FHA_C"/>
</dbReference>
<dbReference type="Proteomes" id="UP000501063">
    <property type="component" value="Chromosome"/>
</dbReference>
<dbReference type="CDD" id="cd00060">
    <property type="entry name" value="FHA"/>
    <property type="match status" value="1"/>
</dbReference>
<evidence type="ECO:0000313" key="3">
    <source>
        <dbReference type="EMBL" id="MBG6287947.1"/>
    </source>
</evidence>
<reference evidence="3 6" key="2">
    <citation type="submission" date="2020-11" db="EMBL/GenBank/DDBJ databases">
        <title>Enhanced detection system for hospital associated transmission using whole genome sequencing surveillance.</title>
        <authorList>
            <person name="Harrison L.H."/>
            <person name="Van Tyne D."/>
            <person name="Marsh J.W."/>
            <person name="Griffith M.P."/>
            <person name="Snyder D.J."/>
            <person name="Cooper V.S."/>
            <person name="Mustapha M."/>
        </authorList>
    </citation>
    <scope>NUCLEOTIDE SEQUENCE [LARGE SCALE GENOMIC DNA]</scope>
    <source>
        <strain evidence="3 6">PSA00705</strain>
    </source>
</reference>
<dbReference type="EMBL" id="JADTFC010000021">
    <property type="protein sequence ID" value="MBG6287947.1"/>
    <property type="molecule type" value="Genomic_DNA"/>
</dbReference>
<accession>A0A6G6IR21</accession>
<evidence type="ECO:0000313" key="6">
    <source>
        <dbReference type="Proteomes" id="UP000608450"/>
    </source>
</evidence>
<protein>
    <submittedName>
        <fullName evidence="4">Type VI secretion system-associated FHA domain protein TagH</fullName>
    </submittedName>
</protein>
<dbReference type="Proteomes" id="UP000608450">
    <property type="component" value="Unassembled WGS sequence"/>
</dbReference>
<dbReference type="NCBIfam" id="TIGR03354">
    <property type="entry name" value="VI_FHA"/>
    <property type="match status" value="1"/>
</dbReference>
<dbReference type="Pfam" id="PF00498">
    <property type="entry name" value="FHA"/>
    <property type="match status" value="1"/>
</dbReference>
<dbReference type="InterPro" id="IPR000253">
    <property type="entry name" value="FHA_dom"/>
</dbReference>
<sequence length="673" mass="73900">MKLTVTEYAGEPLAQSLSAQFHAPGGIVGRSTGCHLVLSDPDRRISRLQAVVSHRHDCWYLRNTSPTTVIEVNQQRLELNQECQLLGGEHLRIGPYLLRSEANNDMPFPDRPHAVEPTSLNHLLSPPSSDAASETKEPDRTNPFADLLDTVSLPPSPQVDVSPFDLRNPSAASLERPWAAPSLFGQMPEHDNSLLSTQASVFPGEPPSVVPDPLRDSSLDPLALFEQPAHPVDLLENLGPSVLANYAQTPTVTFESPREVFNQGTTMDRADIGRISLRLGQVPEPKPIKPDTSPPLTELIDAPASYPPSDAIMPGFTDLLDNPGALPLAEPLEPIPSAPVNELQVKAITRSDIGELFHRAQTGQLYTSGPGRARAATMPPASRRPLDEPTTRTRSTPADPSGRLRLPTHSEPAQADPQDDAGKTEFSVVGSRSLVAPQLAPLQEPKTSPDDSSPEMAPARQDEMQLEGARAIASFMKAAGIEQAKPSAMPLEERMAQLGRLLKLFTDGTVRLMSSRTLIKHEVHAELTRVMESANNPFKILPSGQAVLIQMFGQHLPGFLPPEQAIDEALANLQHHQLGVLAGTRTALFELISELNPERSEINNGPRGLLDRLLPSRMEARRWRHYHEHYQAVLAQLENEDFYRLFGETFRRAYEDEIDRCSTANSRQTEISV</sequence>
<dbReference type="Pfam" id="PF20232">
    <property type="entry name" value="T6SS_FHA_C"/>
    <property type="match status" value="1"/>
</dbReference>
<feature type="region of interest" description="Disordered" evidence="1">
    <location>
        <begin position="104"/>
        <end position="143"/>
    </location>
</feature>
<dbReference type="SUPFAM" id="SSF49879">
    <property type="entry name" value="SMAD/FHA domain"/>
    <property type="match status" value="1"/>
</dbReference>
<evidence type="ECO:0000313" key="5">
    <source>
        <dbReference type="Proteomes" id="UP000501063"/>
    </source>
</evidence>